<evidence type="ECO:0000256" key="7">
    <source>
        <dbReference type="PROSITE-ProRule" id="PRU01011"/>
    </source>
</evidence>
<dbReference type="PROSITE" id="PS00524">
    <property type="entry name" value="SMB_1"/>
    <property type="match status" value="1"/>
</dbReference>
<proteinExistence type="predicted"/>
<dbReference type="CDD" id="cd00094">
    <property type="entry name" value="HX"/>
    <property type="match status" value="1"/>
</dbReference>
<dbReference type="SUPFAM" id="SSF90188">
    <property type="entry name" value="Somatomedin B domain"/>
    <property type="match status" value="1"/>
</dbReference>
<dbReference type="InterPro" id="IPR000585">
    <property type="entry name" value="Hemopexin-like_dom"/>
</dbReference>
<dbReference type="PROSITE" id="PS51642">
    <property type="entry name" value="HEMOPEXIN_2"/>
    <property type="match status" value="4"/>
</dbReference>
<evidence type="ECO:0000256" key="4">
    <source>
        <dbReference type="ARBA" id="ARBA00022737"/>
    </source>
</evidence>
<dbReference type="GO" id="GO:0007160">
    <property type="term" value="P:cell-matrix adhesion"/>
    <property type="evidence" value="ECO:0007669"/>
    <property type="project" value="TreeGrafter"/>
</dbReference>
<evidence type="ECO:0000256" key="3">
    <source>
        <dbReference type="ARBA" id="ARBA00022729"/>
    </source>
</evidence>
<dbReference type="PROSITE" id="PS50958">
    <property type="entry name" value="SMB_2"/>
    <property type="match status" value="1"/>
</dbReference>
<feature type="chain" id="PRO_5041211503" evidence="9">
    <location>
        <begin position="21"/>
        <end position="466"/>
    </location>
</feature>
<evidence type="ECO:0000259" key="10">
    <source>
        <dbReference type="PROSITE" id="PS50958"/>
    </source>
</evidence>
<keyword evidence="12" id="KW-1185">Reference proteome</keyword>
<dbReference type="GO" id="GO:0005044">
    <property type="term" value="F:scavenger receptor activity"/>
    <property type="evidence" value="ECO:0007669"/>
    <property type="project" value="InterPro"/>
</dbReference>
<feature type="domain" description="SMB" evidence="10">
    <location>
        <begin position="21"/>
        <end position="63"/>
    </location>
</feature>
<dbReference type="Pfam" id="PF00045">
    <property type="entry name" value="Hemopexin"/>
    <property type="match status" value="3"/>
</dbReference>
<feature type="repeat" description="Hemopexin" evidence="7">
    <location>
        <begin position="171"/>
        <end position="218"/>
    </location>
</feature>
<dbReference type="SMART" id="SM00201">
    <property type="entry name" value="SO"/>
    <property type="match status" value="1"/>
</dbReference>
<dbReference type="Proteomes" id="UP001174136">
    <property type="component" value="Unassembled WGS sequence"/>
</dbReference>
<dbReference type="PRINTS" id="PR00022">
    <property type="entry name" value="SOMATOMEDINB"/>
</dbReference>
<dbReference type="InterPro" id="IPR001212">
    <property type="entry name" value="Somatomedin_B_dom"/>
</dbReference>
<evidence type="ECO:0000256" key="2">
    <source>
        <dbReference type="ARBA" id="ARBA00022525"/>
    </source>
</evidence>
<dbReference type="Gene3D" id="4.10.410.20">
    <property type="match status" value="1"/>
</dbReference>
<evidence type="ECO:0000256" key="6">
    <source>
        <dbReference type="ARBA" id="ARBA00023180"/>
    </source>
</evidence>
<dbReference type="GO" id="GO:0033627">
    <property type="term" value="P:cell adhesion mediated by integrin"/>
    <property type="evidence" value="ECO:0007669"/>
    <property type="project" value="TreeGrafter"/>
</dbReference>
<sequence>MKLAVQVSMLFVLALNTALAAEESCVGRCGMFNLQRRCQCDSMCVYHKSCCYDFQTVCRNKITRGDTFDATNDVVSTVSSMDVAVTTTLPTPTPTTWEPTPTTWKPTPTTWEPTPTSDPDTVPCSGRPFDAFLQLKNGSIYAFRGEYFFELDESAVLPGYPKLIKDVWGIQGPIDAAFTRINCQGKTYIFKGYQYWRFEGDVLDDDYPRNISVGFEGIPNDVNAGFAIPAPSLSGREKAYFFKGDQYYLYEFKNQPSHEECVAMTQLSPSVMFTHYTDLYHDQLLEDLFTQLFRGPCMYGQNKRGSRLISGDWLGIKPPVDATMVGRLYLSPKATPTPPKACPSGGRRVHSKRRGKGRRQRGRKSRSTLYFLMDIFDYGDDYGDDYGSDDDVATDTLPGLASIHVPVQNVYFFKSDKYYRVNLESKRVDRVTPRYPRSIAKYWLGCEDSSPTSTDSSGVRDKIMTY</sequence>
<gene>
    <name evidence="11" type="primary">VTN_1</name>
    <name evidence="11" type="ORF">N1851_029206</name>
</gene>
<dbReference type="SMART" id="SM00120">
    <property type="entry name" value="HX"/>
    <property type="match status" value="4"/>
</dbReference>
<dbReference type="GO" id="GO:0005178">
    <property type="term" value="F:integrin binding"/>
    <property type="evidence" value="ECO:0007669"/>
    <property type="project" value="TreeGrafter"/>
</dbReference>
<keyword evidence="3 9" id="KW-0732">Signal</keyword>
<evidence type="ECO:0000313" key="12">
    <source>
        <dbReference type="Proteomes" id="UP001174136"/>
    </source>
</evidence>
<feature type="compositionally biased region" description="Low complexity" evidence="8">
    <location>
        <begin position="89"/>
        <end position="115"/>
    </location>
</feature>
<feature type="region of interest" description="Disordered" evidence="8">
    <location>
        <begin position="332"/>
        <end position="364"/>
    </location>
</feature>
<name>A0AA47M7B7_MERPO</name>
<keyword evidence="6" id="KW-0325">Glycoprotein</keyword>
<feature type="compositionally biased region" description="Basic residues" evidence="8">
    <location>
        <begin position="347"/>
        <end position="364"/>
    </location>
</feature>
<feature type="region of interest" description="Disordered" evidence="8">
    <location>
        <begin position="89"/>
        <end position="120"/>
    </location>
</feature>
<evidence type="ECO:0000256" key="9">
    <source>
        <dbReference type="SAM" id="SignalP"/>
    </source>
</evidence>
<protein>
    <submittedName>
        <fullName evidence="11">Vitronectin</fullName>
    </submittedName>
</protein>
<evidence type="ECO:0000256" key="8">
    <source>
        <dbReference type="SAM" id="MobiDB-lite"/>
    </source>
</evidence>
<organism evidence="11 12">
    <name type="scientific">Merluccius polli</name>
    <name type="common">Benguela hake</name>
    <name type="synonym">Merluccius cadenati</name>
    <dbReference type="NCBI Taxonomy" id="89951"/>
    <lineage>
        <taxon>Eukaryota</taxon>
        <taxon>Metazoa</taxon>
        <taxon>Chordata</taxon>
        <taxon>Craniata</taxon>
        <taxon>Vertebrata</taxon>
        <taxon>Euteleostomi</taxon>
        <taxon>Actinopterygii</taxon>
        <taxon>Neopterygii</taxon>
        <taxon>Teleostei</taxon>
        <taxon>Neoteleostei</taxon>
        <taxon>Acanthomorphata</taxon>
        <taxon>Zeiogadaria</taxon>
        <taxon>Gadariae</taxon>
        <taxon>Gadiformes</taxon>
        <taxon>Gadoidei</taxon>
        <taxon>Merlucciidae</taxon>
        <taxon>Merluccius</taxon>
    </lineage>
</organism>
<reference evidence="11" key="1">
    <citation type="journal article" date="2023" name="Front. Mar. Sci.">
        <title>A new Merluccius polli reference genome to investigate the effects of global change in West African waters.</title>
        <authorList>
            <person name="Mateo J.L."/>
            <person name="Blanco-Fernandez C."/>
            <person name="Garcia-Vazquez E."/>
            <person name="Machado-Schiaffino G."/>
        </authorList>
    </citation>
    <scope>NUCLEOTIDE SEQUENCE</scope>
    <source>
        <strain evidence="11">C29</strain>
        <tissue evidence="11">Fin</tissue>
    </source>
</reference>
<dbReference type="Pfam" id="PF01033">
    <property type="entry name" value="Somatomedin_B"/>
    <property type="match status" value="1"/>
</dbReference>
<comment type="subcellular location">
    <subcellularLocation>
        <location evidence="1">Secreted</location>
    </subcellularLocation>
</comment>
<dbReference type="GO" id="GO:0006955">
    <property type="term" value="P:immune response"/>
    <property type="evidence" value="ECO:0007669"/>
    <property type="project" value="InterPro"/>
</dbReference>
<evidence type="ECO:0000256" key="1">
    <source>
        <dbReference type="ARBA" id="ARBA00004613"/>
    </source>
</evidence>
<dbReference type="Gene3D" id="2.110.10.10">
    <property type="entry name" value="Hemopexin-like domain"/>
    <property type="match status" value="2"/>
</dbReference>
<feature type="signal peptide" evidence="9">
    <location>
        <begin position="1"/>
        <end position="20"/>
    </location>
</feature>
<dbReference type="InterPro" id="IPR018487">
    <property type="entry name" value="Hemopexin-like_repeat"/>
</dbReference>
<dbReference type="PANTHER" id="PTHR22917:SF3">
    <property type="entry name" value="VITRONECTIN"/>
    <property type="match status" value="1"/>
</dbReference>
<dbReference type="InterPro" id="IPR036375">
    <property type="entry name" value="Hemopexin-like_dom_sf"/>
</dbReference>
<feature type="repeat" description="Hemopexin" evidence="7">
    <location>
        <begin position="219"/>
        <end position="269"/>
    </location>
</feature>
<feature type="repeat" description="Hemopexin" evidence="7">
    <location>
        <begin position="394"/>
        <end position="446"/>
    </location>
</feature>
<accession>A0AA47M7B7</accession>
<dbReference type="GO" id="GO:0005615">
    <property type="term" value="C:extracellular space"/>
    <property type="evidence" value="ECO:0007669"/>
    <property type="project" value="TreeGrafter"/>
</dbReference>
<dbReference type="EMBL" id="JAOPHQ010005505">
    <property type="protein sequence ID" value="KAK0134982.1"/>
    <property type="molecule type" value="Genomic_DNA"/>
</dbReference>
<keyword evidence="2" id="KW-0964">Secreted</keyword>
<dbReference type="SUPFAM" id="SSF50923">
    <property type="entry name" value="Hemopexin-like domain"/>
    <property type="match status" value="1"/>
</dbReference>
<dbReference type="GO" id="GO:0050840">
    <property type="term" value="F:extracellular matrix binding"/>
    <property type="evidence" value="ECO:0007669"/>
    <property type="project" value="TreeGrafter"/>
</dbReference>
<feature type="repeat" description="Hemopexin" evidence="7">
    <location>
        <begin position="126"/>
        <end position="170"/>
    </location>
</feature>
<dbReference type="AlphaFoldDB" id="A0AA47M7B7"/>
<keyword evidence="4" id="KW-0677">Repeat</keyword>
<comment type="caution">
    <text evidence="11">The sequence shown here is derived from an EMBL/GenBank/DDBJ whole genome shotgun (WGS) entry which is preliminary data.</text>
</comment>
<keyword evidence="5" id="KW-1015">Disulfide bond</keyword>
<dbReference type="GO" id="GO:0030247">
    <property type="term" value="F:polysaccharide binding"/>
    <property type="evidence" value="ECO:0007669"/>
    <property type="project" value="InterPro"/>
</dbReference>
<dbReference type="PANTHER" id="PTHR22917">
    <property type="entry name" value="HEMOPEXIN DOMAIN-CONTAINING PROTEIN"/>
    <property type="match status" value="1"/>
</dbReference>
<dbReference type="InterPro" id="IPR036024">
    <property type="entry name" value="Somatomedin_B-like_dom_sf"/>
</dbReference>
<dbReference type="InterPro" id="IPR051298">
    <property type="entry name" value="Heme_transport/Cell_adhesion"/>
</dbReference>
<evidence type="ECO:0000313" key="11">
    <source>
        <dbReference type="EMBL" id="KAK0134982.1"/>
    </source>
</evidence>
<dbReference type="InterPro" id="IPR020436">
    <property type="entry name" value="SMB_chordata"/>
</dbReference>
<evidence type="ECO:0000256" key="5">
    <source>
        <dbReference type="ARBA" id="ARBA00023157"/>
    </source>
</evidence>